<dbReference type="InterPro" id="IPR001279">
    <property type="entry name" value="Metallo-B-lactamas"/>
</dbReference>
<organism evidence="4 5">
    <name type="scientific">Colwellia psychrerythraea</name>
    <name type="common">Vibrio psychroerythus</name>
    <dbReference type="NCBI Taxonomy" id="28229"/>
    <lineage>
        <taxon>Bacteria</taxon>
        <taxon>Pseudomonadati</taxon>
        <taxon>Pseudomonadota</taxon>
        <taxon>Gammaproteobacteria</taxon>
        <taxon>Alteromonadales</taxon>
        <taxon>Colwelliaceae</taxon>
        <taxon>Colwellia</taxon>
    </lineage>
</organism>
<dbReference type="GO" id="GO:0017001">
    <property type="term" value="P:antibiotic catabolic process"/>
    <property type="evidence" value="ECO:0007669"/>
    <property type="project" value="UniProtKB-ARBA"/>
</dbReference>
<evidence type="ECO:0000256" key="2">
    <source>
        <dbReference type="SAM" id="SignalP"/>
    </source>
</evidence>
<dbReference type="PANTHER" id="PTHR42951:SF4">
    <property type="entry name" value="ACYL-COENZYME A THIOESTERASE MBLAC2"/>
    <property type="match status" value="1"/>
</dbReference>
<evidence type="ECO:0000256" key="1">
    <source>
        <dbReference type="ARBA" id="ARBA00005250"/>
    </source>
</evidence>
<comment type="caution">
    <text evidence="4">The sequence shown here is derived from an EMBL/GenBank/DDBJ whole genome shotgun (WGS) entry which is preliminary data.</text>
</comment>
<reference evidence="4 5" key="1">
    <citation type="submission" date="2014-08" db="EMBL/GenBank/DDBJ databases">
        <title>Genomic and Phenotypic Diversity of Colwellia psychrerythraea strains from Disparate Marine Basins.</title>
        <authorList>
            <person name="Techtmann S.M."/>
            <person name="Stelling S.C."/>
            <person name="Utturkar S.M."/>
            <person name="Alshibli N."/>
            <person name="Harris A."/>
            <person name="Brown S.D."/>
            <person name="Hazen T.C."/>
        </authorList>
    </citation>
    <scope>NUCLEOTIDE SEQUENCE [LARGE SCALE GENOMIC DNA]</scope>
    <source>
        <strain evidence="4 5">ND2E</strain>
    </source>
</reference>
<protein>
    <submittedName>
        <fullName evidence="4">Beta-lactamase domain protein</fullName>
    </submittedName>
</protein>
<dbReference type="OrthoDB" id="7253658at2"/>
<accession>A0A099KIW2</accession>
<dbReference type="PANTHER" id="PTHR42951">
    <property type="entry name" value="METALLO-BETA-LACTAMASE DOMAIN-CONTAINING"/>
    <property type="match status" value="1"/>
</dbReference>
<evidence type="ECO:0000313" key="4">
    <source>
        <dbReference type="EMBL" id="KGJ90346.1"/>
    </source>
</evidence>
<name>A0A099KIW2_COLPS</name>
<dbReference type="AlphaFoldDB" id="A0A099KIW2"/>
<proteinExistence type="inferred from homology"/>
<dbReference type="PATRIC" id="fig|28229.4.peg.2644"/>
<dbReference type="InterPro" id="IPR050855">
    <property type="entry name" value="NDM-1-like"/>
</dbReference>
<gene>
    <name evidence="4" type="ORF">ND2E_3494</name>
</gene>
<feature type="chain" id="PRO_5001948423" evidence="2">
    <location>
        <begin position="24"/>
        <end position="307"/>
    </location>
</feature>
<keyword evidence="2" id="KW-0732">Signal</keyword>
<dbReference type="SUPFAM" id="SSF56281">
    <property type="entry name" value="Metallo-hydrolase/oxidoreductase"/>
    <property type="match status" value="1"/>
</dbReference>
<sequence length="307" mass="34769" precursor="true">MLNAKKQFYLFLFSIASHLSATAATVPVEQLKNKSWFSSAENCQLDKSPAIETYQYDQDTFILRQNKCVHYEAPFMYLLFGEQQAVLIDTGATKEHEKFPLAAKVSEIMAERAQQLKLKQASLPLLVAHSHSHGDHIAGDSQFTNFIDTEIIKVKDTKALISSFSFESWPTKTSQIDLGNRVIDIIPTPGHQAQAITFYDQQTQWLLTGDSIYPGRLYVKQWPEYKDSIKRLVEFAKSHSVSAVLGAHIEMSTTPNVDYPVESSYHPNEASLVLSLEDLYKLNHQLSKLGDKPIRVGLEKFIIYPIE</sequence>
<evidence type="ECO:0000259" key="3">
    <source>
        <dbReference type="SMART" id="SM00849"/>
    </source>
</evidence>
<dbReference type="SMART" id="SM00849">
    <property type="entry name" value="Lactamase_B"/>
    <property type="match status" value="1"/>
</dbReference>
<dbReference type="Proteomes" id="UP000029843">
    <property type="component" value="Unassembled WGS sequence"/>
</dbReference>
<dbReference type="Gene3D" id="3.60.15.10">
    <property type="entry name" value="Ribonuclease Z/Hydroxyacylglutathione hydrolase-like"/>
    <property type="match status" value="1"/>
</dbReference>
<dbReference type="EMBL" id="JQED01000035">
    <property type="protein sequence ID" value="KGJ90346.1"/>
    <property type="molecule type" value="Genomic_DNA"/>
</dbReference>
<feature type="signal peptide" evidence="2">
    <location>
        <begin position="1"/>
        <end position="23"/>
    </location>
</feature>
<dbReference type="Pfam" id="PF00753">
    <property type="entry name" value="Lactamase_B"/>
    <property type="match status" value="1"/>
</dbReference>
<comment type="similarity">
    <text evidence="1">Belongs to the metallo-beta-lactamase superfamily. Class-B beta-lactamase family.</text>
</comment>
<evidence type="ECO:0000313" key="5">
    <source>
        <dbReference type="Proteomes" id="UP000029843"/>
    </source>
</evidence>
<dbReference type="RefSeq" id="WP_033094337.1">
    <property type="nucleotide sequence ID" value="NZ_JQED01000035.1"/>
</dbReference>
<dbReference type="InterPro" id="IPR036866">
    <property type="entry name" value="RibonucZ/Hydroxyglut_hydro"/>
</dbReference>
<feature type="domain" description="Metallo-beta-lactamase" evidence="3">
    <location>
        <begin position="73"/>
        <end position="248"/>
    </location>
</feature>